<feature type="domain" description="ABC transmembrane type-1" evidence="14">
    <location>
        <begin position="402"/>
        <end position="585"/>
    </location>
</feature>
<keyword evidence="8 12" id="KW-1133">Transmembrane helix</keyword>
<dbReference type="InterPro" id="IPR003593">
    <property type="entry name" value="AAA+_ATPase"/>
</dbReference>
<keyword evidence="9 12" id="KW-0472">Membrane</keyword>
<protein>
    <recommendedName>
        <fullName evidence="17">ABC transporter</fullName>
    </recommendedName>
</protein>
<keyword evidence="5" id="KW-0677">Repeat</keyword>
<feature type="transmembrane region" description="Helical" evidence="12">
    <location>
        <begin position="264"/>
        <end position="286"/>
    </location>
</feature>
<keyword evidence="4 12" id="KW-0812">Transmembrane</keyword>
<feature type="domain" description="ABC transporter" evidence="13">
    <location>
        <begin position="612"/>
        <end position="861"/>
    </location>
</feature>
<comment type="subcellular location">
    <subcellularLocation>
        <location evidence="1">Membrane</location>
        <topology evidence="1">Multi-pass membrane protein</topology>
    </subcellularLocation>
</comment>
<dbReference type="PANTHER" id="PTHR24223">
    <property type="entry name" value="ATP-BINDING CASSETTE SUB-FAMILY C"/>
    <property type="match status" value="1"/>
</dbReference>
<evidence type="ECO:0000256" key="6">
    <source>
        <dbReference type="ARBA" id="ARBA00022741"/>
    </source>
</evidence>
<feature type="transmembrane region" description="Helical" evidence="12">
    <location>
        <begin position="1010"/>
        <end position="1032"/>
    </location>
</feature>
<feature type="domain" description="ABC transporter" evidence="13">
    <location>
        <begin position="1285"/>
        <end position="1542"/>
    </location>
</feature>
<feature type="transmembrane region" description="Helical" evidence="12">
    <location>
        <begin position="1195"/>
        <end position="1216"/>
    </location>
</feature>
<dbReference type="SUPFAM" id="SSF52540">
    <property type="entry name" value="P-loop containing nucleoside triphosphate hydrolases"/>
    <property type="match status" value="2"/>
</dbReference>
<proteinExistence type="inferred from homology"/>
<sequence length="1556" mass="173344">MEHLPLVLDAISTAVILALAAQTWWKFKKSSVNDNQKVYEDEDGAATDDSQKEYLAVVRILKYAVIAVWSLGCPLSLSAAILTTTATRAGLSLEWFAFASWVFISPQITVLYLERKPVQLFESALRTGFAFLLLAASIVSTYILEQYSENVQSTNNTSTILDAVHFLAGVVALILCLSFPRRPLVSFFGHAVDKEYTVSILGRYSFSWINSLLSFAKANKGLDLKDLPYLHLGVRSAQLHDQFNKLEKKNRLWKTLLTAHYIEALYQTGLSTVHGVLSFIPSIAMYKFLRLLEERSEGEAVNNEAWAWIFGLGSSIMITNAIESWLLWVVWARLGALIRSELSALIVAKSTRRKDVKIAPGSQNSEAKPSTGTPDSTAIDGYNSKQDEADEEEAQKSRQAQINLVGVDTKRVSDFATFWYLFPATLVRLIVSISILVTLIGWAALLSGLAVFVLVLPLNIYTSKAFTKTQGELMTLRDQKMVVITEALQGIRQIKFSALEQQWESKIRQSRSAELAKQRKVFCLDTILISIWILGPVMLSAVALAVYAMLYGSLTPAVAFTTIAIFAQIEVNLAIIPELTADALEAWVSLQRIAEYFEAPEKEQYIVPGVEISYKNASIAWPLDEDDPERFTLRNLNITFPRRKLSVISGQTGSGKSLLLASIIGEVDKVAGRIEIPVAPPLSERYDFKANKSDWILDSAIAFVAQICFIENATIKENIIFGLPYDASRYRKVVSACALTKDLEMLTDGDSTDIGANGINLSGGQKWRLSFARALYSRAGILVLDDIFSAVDAHVGRHLYEEALTGDLGRGRTRILVTHHIELCLPSTSYAVILSNGTVERAGSVDELQNNGILNQIISEEQDAQSRPEEYQDPELLDYHDNNTETMVKVITRESETVNVHNYGMLDTKLEAQPKKFTEEETRESGAIKVSIYKEYLGTSGGPWFWTPILLLYTTYQAMLLGRAWWVSLWTRSNESQAVLFSQNEAFYSTSRTLSTRFVVHGAENSNLTFYLSVYVGISVAICFMGTIRYFCVFMGSLKASRILFERLTYTILRAPLRWLDTVPLGRILNRFTADFVAVDSRMGNDLGFMLYQMVQLIGIIVAGLFVSPFMLLFAIVLLILCIFIALHFLTGAREVKRLESNYKSPIFEQFGSILVGLGTIRAFDKAEVYTQKMFSRIDDHARAFWFLWLCNRWLMINLNIIGAFFAIFVAAIIVLQPGIDASLAGFALSFALQYSNAMIWTIRQYASVELAMNATERIVEYSKLPTEDQGGQQVSAAWPPEGRLEVEGLIAGYAPELPPVIKGLSFSIDKNERVGVVGRTGAGKSSLTLALFRFLEARAGSITIDGVDISKIKLHDLRSRLAIIPQDPVLFSGTVRSNLDAFSEHNDTELFEALERVHLIRNTRPGSRDELLHDESGGTSTTSDSNANIFGSLQSRISEGGLNLSQGQRQLLCLARAIVSRPKIMVLDEATSAVDMATDVLIQRSIREEFQDSTLLVIAHRLSTIADFDKILVMSDGMAAEFDTPKALMEKKGVFWEMVQQSGERQRLEMEIGAN</sequence>
<comment type="caution">
    <text evidence="15">The sequence shown here is derived from an EMBL/GenBank/DDBJ whole genome shotgun (WGS) entry which is preliminary data.</text>
</comment>
<evidence type="ECO:0000256" key="8">
    <source>
        <dbReference type="ARBA" id="ARBA00022989"/>
    </source>
</evidence>
<evidence type="ECO:0008006" key="17">
    <source>
        <dbReference type="Google" id="ProtNLM"/>
    </source>
</evidence>
<accession>A0A8H3EKD3</accession>
<evidence type="ECO:0000259" key="14">
    <source>
        <dbReference type="PROSITE" id="PS50929"/>
    </source>
</evidence>
<evidence type="ECO:0000256" key="11">
    <source>
        <dbReference type="SAM" id="MobiDB-lite"/>
    </source>
</evidence>
<dbReference type="InterPro" id="IPR003439">
    <property type="entry name" value="ABC_transporter-like_ATP-bd"/>
</dbReference>
<dbReference type="Gene3D" id="1.20.1560.10">
    <property type="entry name" value="ABC transporter type 1, transmembrane domain"/>
    <property type="match status" value="2"/>
</dbReference>
<dbReference type="InterPro" id="IPR050173">
    <property type="entry name" value="ABC_transporter_C-like"/>
</dbReference>
<dbReference type="PROSITE" id="PS50893">
    <property type="entry name" value="ABC_TRANSPORTER_2"/>
    <property type="match status" value="2"/>
</dbReference>
<feature type="transmembrane region" description="Helical" evidence="12">
    <location>
        <begin position="6"/>
        <end position="25"/>
    </location>
</feature>
<keyword evidence="3" id="KW-0813">Transport</keyword>
<evidence type="ECO:0000256" key="7">
    <source>
        <dbReference type="ARBA" id="ARBA00022840"/>
    </source>
</evidence>
<dbReference type="InterPro" id="IPR027417">
    <property type="entry name" value="P-loop_NTPase"/>
</dbReference>
<feature type="transmembrane region" description="Helical" evidence="12">
    <location>
        <begin position="442"/>
        <end position="461"/>
    </location>
</feature>
<dbReference type="PROSITE" id="PS00211">
    <property type="entry name" value="ABC_TRANSPORTER_1"/>
    <property type="match status" value="1"/>
</dbReference>
<dbReference type="Proteomes" id="UP000664521">
    <property type="component" value="Unassembled WGS sequence"/>
</dbReference>
<feature type="domain" description="ABC transmembrane type-1" evidence="14">
    <location>
        <begin position="999"/>
        <end position="1251"/>
    </location>
</feature>
<feature type="transmembrane region" description="Helical" evidence="12">
    <location>
        <begin position="60"/>
        <end position="83"/>
    </location>
</feature>
<feature type="compositionally biased region" description="Polar residues" evidence="11">
    <location>
        <begin position="361"/>
        <end position="376"/>
    </location>
</feature>
<dbReference type="CDD" id="cd18604">
    <property type="entry name" value="ABC_6TM_VMR1_D2_like"/>
    <property type="match status" value="1"/>
</dbReference>
<keyword evidence="6" id="KW-0547">Nucleotide-binding</keyword>
<dbReference type="FunFam" id="3.40.50.300:FF:000610">
    <property type="entry name" value="Multidrug resistance-associated ABC transporter"/>
    <property type="match status" value="1"/>
</dbReference>
<dbReference type="Pfam" id="PF00664">
    <property type="entry name" value="ABC_membrane"/>
    <property type="match status" value="2"/>
</dbReference>
<feature type="transmembrane region" description="Helical" evidence="12">
    <location>
        <begin position="125"/>
        <end position="143"/>
    </location>
</feature>
<feature type="transmembrane region" description="Helical" evidence="12">
    <location>
        <begin position="306"/>
        <end position="331"/>
    </location>
</feature>
<keyword evidence="16" id="KW-1185">Reference proteome</keyword>
<dbReference type="InterPro" id="IPR036640">
    <property type="entry name" value="ABC1_TM_sf"/>
</dbReference>
<evidence type="ECO:0000256" key="10">
    <source>
        <dbReference type="ARBA" id="ARBA00023180"/>
    </source>
</evidence>
<evidence type="ECO:0000313" key="15">
    <source>
        <dbReference type="EMBL" id="CAF9906103.1"/>
    </source>
</evidence>
<comment type="similarity">
    <text evidence="2">Belongs to the ABC transporter superfamily. ABCC family. Conjugate transporter (TC 3.A.1.208) subfamily.</text>
</comment>
<feature type="transmembrane region" description="Helical" evidence="12">
    <location>
        <begin position="1089"/>
        <end position="1106"/>
    </location>
</feature>
<feature type="transmembrane region" description="Helical" evidence="12">
    <location>
        <begin position="95"/>
        <end position="113"/>
    </location>
</feature>
<keyword evidence="10" id="KW-0325">Glycoprotein</keyword>
<feature type="region of interest" description="Disordered" evidence="11">
    <location>
        <begin position="357"/>
        <end position="393"/>
    </location>
</feature>
<dbReference type="CDD" id="cd03250">
    <property type="entry name" value="ABCC_MRP_domain1"/>
    <property type="match status" value="1"/>
</dbReference>
<dbReference type="OrthoDB" id="6500128at2759"/>
<dbReference type="PROSITE" id="PS50929">
    <property type="entry name" value="ABC_TM1F"/>
    <property type="match status" value="2"/>
</dbReference>
<dbReference type="GO" id="GO:0016020">
    <property type="term" value="C:membrane"/>
    <property type="evidence" value="ECO:0007669"/>
    <property type="project" value="UniProtKB-SubCell"/>
</dbReference>
<dbReference type="FunFam" id="1.20.1560.10:FF:000013">
    <property type="entry name" value="ABC transporter C family member 2"/>
    <property type="match status" value="1"/>
</dbReference>
<dbReference type="GO" id="GO:0005524">
    <property type="term" value="F:ATP binding"/>
    <property type="evidence" value="ECO:0007669"/>
    <property type="project" value="UniProtKB-KW"/>
</dbReference>
<dbReference type="CDD" id="cd03244">
    <property type="entry name" value="ABCC_MRP_domain2"/>
    <property type="match status" value="1"/>
</dbReference>
<dbReference type="GO" id="GO:0140359">
    <property type="term" value="F:ABC-type transporter activity"/>
    <property type="evidence" value="ECO:0007669"/>
    <property type="project" value="InterPro"/>
</dbReference>
<dbReference type="Pfam" id="PF00005">
    <property type="entry name" value="ABC_tran"/>
    <property type="match status" value="2"/>
</dbReference>
<name>A0A8H3EKD3_9LECA</name>
<dbReference type="CDD" id="cd18596">
    <property type="entry name" value="ABC_6TM_VMR1_D1_like"/>
    <property type="match status" value="1"/>
</dbReference>
<reference evidence="15" key="1">
    <citation type="submission" date="2021-03" db="EMBL/GenBank/DDBJ databases">
        <authorList>
            <person name="Tagirdzhanova G."/>
        </authorList>
    </citation>
    <scope>NUCLEOTIDE SEQUENCE</scope>
</reference>
<feature type="transmembrane region" description="Helical" evidence="12">
    <location>
        <begin position="527"/>
        <end position="551"/>
    </location>
</feature>
<dbReference type="InterPro" id="IPR011527">
    <property type="entry name" value="ABC1_TM_dom"/>
</dbReference>
<evidence type="ECO:0000256" key="1">
    <source>
        <dbReference type="ARBA" id="ARBA00004141"/>
    </source>
</evidence>
<dbReference type="GO" id="GO:0005737">
    <property type="term" value="C:cytoplasm"/>
    <property type="evidence" value="ECO:0007669"/>
    <property type="project" value="UniProtKB-ARBA"/>
</dbReference>
<dbReference type="SMART" id="SM00382">
    <property type="entry name" value="AAA"/>
    <property type="match status" value="2"/>
</dbReference>
<dbReference type="SUPFAM" id="SSF90123">
    <property type="entry name" value="ABC transporter transmembrane region"/>
    <property type="match status" value="2"/>
</dbReference>
<evidence type="ECO:0000313" key="16">
    <source>
        <dbReference type="Proteomes" id="UP000664521"/>
    </source>
</evidence>
<dbReference type="Gene3D" id="3.40.50.300">
    <property type="entry name" value="P-loop containing nucleotide triphosphate hydrolases"/>
    <property type="match status" value="2"/>
</dbReference>
<dbReference type="EMBL" id="CAJPDS010000004">
    <property type="protein sequence ID" value="CAF9906103.1"/>
    <property type="molecule type" value="Genomic_DNA"/>
</dbReference>
<evidence type="ECO:0000256" key="12">
    <source>
        <dbReference type="SAM" id="Phobius"/>
    </source>
</evidence>
<feature type="transmembrane region" description="Helical" evidence="12">
    <location>
        <begin position="418"/>
        <end position="436"/>
    </location>
</feature>
<evidence type="ECO:0000256" key="9">
    <source>
        <dbReference type="ARBA" id="ARBA00023136"/>
    </source>
</evidence>
<evidence type="ECO:0000259" key="13">
    <source>
        <dbReference type="PROSITE" id="PS50893"/>
    </source>
</evidence>
<evidence type="ECO:0000256" key="4">
    <source>
        <dbReference type="ARBA" id="ARBA00022692"/>
    </source>
</evidence>
<evidence type="ECO:0000256" key="2">
    <source>
        <dbReference type="ARBA" id="ARBA00009726"/>
    </source>
</evidence>
<dbReference type="GO" id="GO:0016887">
    <property type="term" value="F:ATP hydrolysis activity"/>
    <property type="evidence" value="ECO:0007669"/>
    <property type="project" value="InterPro"/>
</dbReference>
<feature type="transmembrane region" description="Helical" evidence="12">
    <location>
        <begin position="1112"/>
        <end position="1130"/>
    </location>
</feature>
<gene>
    <name evidence="15" type="ORF">HETSPECPRED_006056</name>
</gene>
<evidence type="ECO:0000256" key="5">
    <source>
        <dbReference type="ARBA" id="ARBA00022737"/>
    </source>
</evidence>
<organism evidence="15 16">
    <name type="scientific">Heterodermia speciosa</name>
    <dbReference type="NCBI Taxonomy" id="116794"/>
    <lineage>
        <taxon>Eukaryota</taxon>
        <taxon>Fungi</taxon>
        <taxon>Dikarya</taxon>
        <taxon>Ascomycota</taxon>
        <taxon>Pezizomycotina</taxon>
        <taxon>Lecanoromycetes</taxon>
        <taxon>OSLEUM clade</taxon>
        <taxon>Lecanoromycetidae</taxon>
        <taxon>Caliciales</taxon>
        <taxon>Physciaceae</taxon>
        <taxon>Heterodermia</taxon>
    </lineage>
</organism>
<dbReference type="InterPro" id="IPR017871">
    <property type="entry name" value="ABC_transporter-like_CS"/>
</dbReference>
<keyword evidence="7" id="KW-0067">ATP-binding</keyword>
<dbReference type="PANTHER" id="PTHR24223:SF456">
    <property type="entry name" value="MULTIDRUG RESISTANCE-ASSOCIATED PROTEIN LETHAL(2)03659"/>
    <property type="match status" value="1"/>
</dbReference>
<evidence type="ECO:0000256" key="3">
    <source>
        <dbReference type="ARBA" id="ARBA00022448"/>
    </source>
</evidence>
<feature type="transmembrane region" description="Helical" evidence="12">
    <location>
        <begin position="163"/>
        <end position="180"/>
    </location>
</feature>
<dbReference type="FunFam" id="3.40.50.300:FF:000825">
    <property type="entry name" value="ABC bile acid transporter"/>
    <property type="match status" value="1"/>
</dbReference>